<organism evidence="1 2">
    <name type="scientific">Eragrostis curvula</name>
    <name type="common">weeping love grass</name>
    <dbReference type="NCBI Taxonomy" id="38414"/>
    <lineage>
        <taxon>Eukaryota</taxon>
        <taxon>Viridiplantae</taxon>
        <taxon>Streptophyta</taxon>
        <taxon>Embryophyta</taxon>
        <taxon>Tracheophyta</taxon>
        <taxon>Spermatophyta</taxon>
        <taxon>Magnoliopsida</taxon>
        <taxon>Liliopsida</taxon>
        <taxon>Poales</taxon>
        <taxon>Poaceae</taxon>
        <taxon>PACMAD clade</taxon>
        <taxon>Chloridoideae</taxon>
        <taxon>Eragrostideae</taxon>
        <taxon>Eragrostidinae</taxon>
        <taxon>Eragrostis</taxon>
    </lineage>
</organism>
<proteinExistence type="predicted"/>
<evidence type="ECO:0000313" key="1">
    <source>
        <dbReference type="EMBL" id="TVU21746.1"/>
    </source>
</evidence>
<protein>
    <submittedName>
        <fullName evidence="1">Uncharacterized protein</fullName>
    </submittedName>
</protein>
<reference evidence="1 2" key="1">
    <citation type="journal article" date="2019" name="Sci. Rep.">
        <title>A high-quality genome of Eragrostis curvula grass provides insights into Poaceae evolution and supports new strategies to enhance forage quality.</title>
        <authorList>
            <person name="Carballo J."/>
            <person name="Santos B.A.C.M."/>
            <person name="Zappacosta D."/>
            <person name="Garbus I."/>
            <person name="Selva J.P."/>
            <person name="Gallo C.A."/>
            <person name="Diaz A."/>
            <person name="Albertini E."/>
            <person name="Caccamo M."/>
            <person name="Echenique V."/>
        </authorList>
    </citation>
    <scope>NUCLEOTIDE SEQUENCE [LARGE SCALE GENOMIC DNA]</scope>
    <source>
        <strain evidence="2">cv. Victoria</strain>
        <tissue evidence="1">Leaf</tissue>
    </source>
</reference>
<dbReference type="OrthoDB" id="673873at2759"/>
<dbReference type="PANTHER" id="PTHR35356:SF1">
    <property type="entry name" value="OS01G0157500 PROTEIN"/>
    <property type="match status" value="1"/>
</dbReference>
<comment type="caution">
    <text evidence="1">The sequence shown here is derived from an EMBL/GenBank/DDBJ whole genome shotgun (WGS) entry which is preliminary data.</text>
</comment>
<dbReference type="EMBL" id="RWGY01000026">
    <property type="protein sequence ID" value="TVU21746.1"/>
    <property type="molecule type" value="Genomic_DNA"/>
</dbReference>
<evidence type="ECO:0000313" key="2">
    <source>
        <dbReference type="Proteomes" id="UP000324897"/>
    </source>
</evidence>
<keyword evidence="2" id="KW-1185">Reference proteome</keyword>
<sequence length="220" mass="23223">MEMGTEAEEIEIERIEVESTWKGLFQRRVVMAETHCNTVHGLLRGMLEVVTADAGEWGRDPQPPCAEDALESAAMELGLALASMGAARHIALRGGAPSPAAPLESADDVAGDPDVWCALDRLEKAAALATGAHDRVERARGHLGAAALLRVLDDEEDGGGAPWEQSPCLSERLNGVMELREALSKAVDLVAATAAASEAAFGFRDGSLSLQDSVVRLMSP</sequence>
<dbReference type="Proteomes" id="UP000324897">
    <property type="component" value="Unassembled WGS sequence"/>
</dbReference>
<dbReference type="PANTHER" id="PTHR35356">
    <property type="entry name" value="OS01G0156300 PROTEIN-RELATED"/>
    <property type="match status" value="1"/>
</dbReference>
<gene>
    <name evidence="1" type="ORF">EJB05_31403</name>
</gene>
<dbReference type="AlphaFoldDB" id="A0A5J9UDY5"/>
<dbReference type="InterPro" id="IPR010535">
    <property type="entry name" value="DUF1110"/>
</dbReference>
<dbReference type="Gramene" id="TVU21746">
    <property type="protein sequence ID" value="TVU21746"/>
    <property type="gene ID" value="EJB05_31403"/>
</dbReference>
<dbReference type="Pfam" id="PF06533">
    <property type="entry name" value="DUF1110"/>
    <property type="match status" value="1"/>
</dbReference>
<feature type="non-terminal residue" evidence="1">
    <location>
        <position position="1"/>
    </location>
</feature>
<accession>A0A5J9UDY5</accession>
<name>A0A5J9UDY5_9POAL</name>